<dbReference type="InterPro" id="IPR002735">
    <property type="entry name" value="Transl_init_fac_IF2/IF5_dom"/>
</dbReference>
<dbReference type="InterPro" id="IPR045196">
    <property type="entry name" value="IF2/IF5"/>
</dbReference>
<evidence type="ECO:0000313" key="8">
    <source>
        <dbReference type="EMBL" id="MCL7049363.1"/>
    </source>
</evidence>
<evidence type="ECO:0000259" key="7">
    <source>
        <dbReference type="SMART" id="SM00653"/>
    </source>
</evidence>
<keyword evidence="3" id="KW-0648">Protein biosynthesis</keyword>
<dbReference type="GO" id="GO:0031369">
    <property type="term" value="F:translation initiation factor binding"/>
    <property type="evidence" value="ECO:0007669"/>
    <property type="project" value="TreeGrafter"/>
</dbReference>
<dbReference type="GO" id="GO:0003729">
    <property type="term" value="F:mRNA binding"/>
    <property type="evidence" value="ECO:0007669"/>
    <property type="project" value="TreeGrafter"/>
</dbReference>
<evidence type="ECO:0000256" key="2">
    <source>
        <dbReference type="ARBA" id="ARBA00022540"/>
    </source>
</evidence>
<dbReference type="GO" id="GO:0001731">
    <property type="term" value="P:formation of translation preinitiation complex"/>
    <property type="evidence" value="ECO:0007669"/>
    <property type="project" value="TreeGrafter"/>
</dbReference>
<protein>
    <recommendedName>
        <fullName evidence="6">Eukaryotic translation initiation factor 2 subunit beta</fullName>
    </recommendedName>
</protein>
<proteinExistence type="inferred from homology"/>
<sequence length="219" mass="24513">MGGNLPPCSGCCGPDCCYASPDLPTSSSFSGLKKKKKKTDAVEDLAAQVELNMEGEGRVLQELYPLEGTERTYYEYQELLGRLSNMLIDNNAGGERRITVLRTPQVLREGTKKTVLVICKLMHREPEHVMSFYLAEMGTSGSLNGQQRLVVKGRFAPRNFELIQRSYVNEYIRCQGCRSPDTVLFKENRLFFVRCEECGSGRSVAPVKAGFVARVGRRN</sequence>
<feature type="domain" description="Translation initiation factor IF2/IF5" evidence="7">
    <location>
        <begin position="96"/>
        <end position="201"/>
    </location>
</feature>
<keyword evidence="9" id="KW-1185">Reference proteome</keyword>
<name>A0AA42B2U5_PAPNU</name>
<evidence type="ECO:0000256" key="1">
    <source>
        <dbReference type="ARBA" id="ARBA00010397"/>
    </source>
</evidence>
<comment type="caution">
    <text evidence="8">The sequence shown here is derived from an EMBL/GenBank/DDBJ whole genome shotgun (WGS) entry which is preliminary data.</text>
</comment>
<dbReference type="InterPro" id="IPR016190">
    <property type="entry name" value="Transl_init_fac_IF2/IF5_Zn-bd"/>
</dbReference>
<accession>A0AA42B2U5</accession>
<dbReference type="PANTHER" id="PTHR23001:SF3">
    <property type="entry name" value="EUKARYOTIC TRANSLATION INITIATION FACTOR 2 SUBUNIT 2"/>
    <property type="match status" value="1"/>
</dbReference>
<dbReference type="SUPFAM" id="SSF75689">
    <property type="entry name" value="Zinc-binding domain of translation initiation factor 2 beta"/>
    <property type="match status" value="1"/>
</dbReference>
<evidence type="ECO:0000256" key="6">
    <source>
        <dbReference type="ARBA" id="ARBA00073542"/>
    </source>
</evidence>
<dbReference type="Pfam" id="PF01873">
    <property type="entry name" value="eIF-5_eIF-2B"/>
    <property type="match status" value="1"/>
</dbReference>
<dbReference type="EMBL" id="JAJJMA010315135">
    <property type="protein sequence ID" value="MCL7049363.1"/>
    <property type="molecule type" value="Genomic_DNA"/>
</dbReference>
<organism evidence="8 9">
    <name type="scientific">Papaver nudicaule</name>
    <name type="common">Iceland poppy</name>
    <dbReference type="NCBI Taxonomy" id="74823"/>
    <lineage>
        <taxon>Eukaryota</taxon>
        <taxon>Viridiplantae</taxon>
        <taxon>Streptophyta</taxon>
        <taxon>Embryophyta</taxon>
        <taxon>Tracheophyta</taxon>
        <taxon>Spermatophyta</taxon>
        <taxon>Magnoliopsida</taxon>
        <taxon>Ranunculales</taxon>
        <taxon>Papaveraceae</taxon>
        <taxon>Papaveroideae</taxon>
        <taxon>Papaver</taxon>
    </lineage>
</organism>
<evidence type="ECO:0000256" key="4">
    <source>
        <dbReference type="ARBA" id="ARBA00054872"/>
    </source>
</evidence>
<dbReference type="Gene3D" id="3.30.30.170">
    <property type="match status" value="1"/>
</dbReference>
<dbReference type="GO" id="GO:0003743">
    <property type="term" value="F:translation initiation factor activity"/>
    <property type="evidence" value="ECO:0007669"/>
    <property type="project" value="UniProtKB-KW"/>
</dbReference>
<comment type="subunit">
    <text evidence="5">Eukaryotic translation initiation factor 2 eIF2 is a heterotrimeric complex composed of an alpha, a beta and a gamma subunit.</text>
</comment>
<dbReference type="InterPro" id="IPR016189">
    <property type="entry name" value="Transl_init_fac_IF2/IF5_N"/>
</dbReference>
<dbReference type="SMART" id="SM00653">
    <property type="entry name" value="eIF2B_5"/>
    <property type="match status" value="1"/>
</dbReference>
<evidence type="ECO:0000256" key="5">
    <source>
        <dbReference type="ARBA" id="ARBA00063900"/>
    </source>
</evidence>
<evidence type="ECO:0000256" key="3">
    <source>
        <dbReference type="ARBA" id="ARBA00022917"/>
    </source>
</evidence>
<keyword evidence="2" id="KW-0396">Initiation factor</keyword>
<dbReference type="AlphaFoldDB" id="A0AA42B2U5"/>
<dbReference type="Proteomes" id="UP001177140">
    <property type="component" value="Unassembled WGS sequence"/>
</dbReference>
<comment type="similarity">
    <text evidence="1">Belongs to the eIF-2-beta/eIF-5 family.</text>
</comment>
<comment type="function">
    <text evidence="4">Component of the eIF2 complex that functions in the early steps of protein synthesis by forming a ternary complex with GTP and initiator tRNA. This complex binds to a 40S ribosomal subunit, followed by mRNA binding to form a 43S pre-initiation complex (43S PIC). Junction of the 60S ribosomal subunit to form the 80S initiation complex is preceded by hydrolysis of the GTP bound to eIF2 and release of an eIF2-GDP binary complex. In order for eIF2 to recycle and catalyze another round of initiation, the GDP bound to eIF2 must exchange with GTP by way of a reaction catalyzed by eIF2B.</text>
</comment>
<dbReference type="SUPFAM" id="SSF100966">
    <property type="entry name" value="Translation initiation factor 2 beta, aIF2beta, N-terminal domain"/>
    <property type="match status" value="1"/>
</dbReference>
<dbReference type="FunFam" id="3.30.30.170:FF:000001">
    <property type="entry name" value="Eukaryotic translation initiation factor 2 subunit"/>
    <property type="match status" value="1"/>
</dbReference>
<gene>
    <name evidence="8" type="ORF">MKW94_027453</name>
</gene>
<dbReference type="GO" id="GO:0005850">
    <property type="term" value="C:eukaryotic translation initiation factor 2 complex"/>
    <property type="evidence" value="ECO:0007669"/>
    <property type="project" value="TreeGrafter"/>
</dbReference>
<reference evidence="8" key="1">
    <citation type="submission" date="2022-03" db="EMBL/GenBank/DDBJ databases">
        <title>A functionally conserved STORR gene fusion in Papaver species that diverged 16.8 million years ago.</title>
        <authorList>
            <person name="Catania T."/>
        </authorList>
    </citation>
    <scope>NUCLEOTIDE SEQUENCE</scope>
    <source>
        <strain evidence="8">S-191538</strain>
    </source>
</reference>
<evidence type="ECO:0000313" key="9">
    <source>
        <dbReference type="Proteomes" id="UP001177140"/>
    </source>
</evidence>
<dbReference type="PANTHER" id="PTHR23001">
    <property type="entry name" value="EUKARYOTIC TRANSLATION INITIATION FACTOR"/>
    <property type="match status" value="1"/>
</dbReference>